<dbReference type="AlphaFoldDB" id="A0A5B6VB75"/>
<organism evidence="1 2">
    <name type="scientific">Gossypium australe</name>
    <dbReference type="NCBI Taxonomy" id="47621"/>
    <lineage>
        <taxon>Eukaryota</taxon>
        <taxon>Viridiplantae</taxon>
        <taxon>Streptophyta</taxon>
        <taxon>Embryophyta</taxon>
        <taxon>Tracheophyta</taxon>
        <taxon>Spermatophyta</taxon>
        <taxon>Magnoliopsida</taxon>
        <taxon>eudicotyledons</taxon>
        <taxon>Gunneridae</taxon>
        <taxon>Pentapetalae</taxon>
        <taxon>rosids</taxon>
        <taxon>malvids</taxon>
        <taxon>Malvales</taxon>
        <taxon>Malvaceae</taxon>
        <taxon>Malvoideae</taxon>
        <taxon>Gossypium</taxon>
    </lineage>
</organism>
<gene>
    <name evidence="1" type="ORF">EPI10_001482</name>
</gene>
<dbReference type="EMBL" id="SMMG02000007">
    <property type="protein sequence ID" value="KAA3466387.1"/>
    <property type="molecule type" value="Genomic_DNA"/>
</dbReference>
<sequence>MGSSTNVNYVESTKKLVRDSLLSWFGRILLEVCGWIFMSSCTNDEIATKRRTIYVECTVSGEF</sequence>
<evidence type="ECO:0000313" key="2">
    <source>
        <dbReference type="Proteomes" id="UP000325315"/>
    </source>
</evidence>
<proteinExistence type="predicted"/>
<name>A0A5B6VB75_9ROSI</name>
<comment type="caution">
    <text evidence="1">The sequence shown here is derived from an EMBL/GenBank/DDBJ whole genome shotgun (WGS) entry which is preliminary data.</text>
</comment>
<dbReference type="Proteomes" id="UP000325315">
    <property type="component" value="Unassembled WGS sequence"/>
</dbReference>
<reference evidence="1" key="1">
    <citation type="submission" date="2019-08" db="EMBL/GenBank/DDBJ databases">
        <authorList>
            <person name="Liu F."/>
        </authorList>
    </citation>
    <scope>NUCLEOTIDE SEQUENCE [LARGE SCALE GENOMIC DNA]</scope>
    <source>
        <strain evidence="1">PA1801</strain>
        <tissue evidence="1">Leaf</tissue>
    </source>
</reference>
<keyword evidence="2" id="KW-1185">Reference proteome</keyword>
<evidence type="ECO:0000313" key="1">
    <source>
        <dbReference type="EMBL" id="KAA3466387.1"/>
    </source>
</evidence>
<accession>A0A5B6VB75</accession>
<protein>
    <submittedName>
        <fullName evidence="1">Uncharacterized protein</fullName>
    </submittedName>
</protein>